<organism evidence="4 5">
    <name type="scientific">Haloplasma contractile SSD-17B</name>
    <dbReference type="NCBI Taxonomy" id="1033810"/>
    <lineage>
        <taxon>Bacteria</taxon>
        <taxon>Bacillati</taxon>
        <taxon>Mycoplasmatota</taxon>
        <taxon>Mollicutes</taxon>
        <taxon>Haloplasmatales</taxon>
        <taxon>Haloplasmataceae</taxon>
        <taxon>Haloplasma</taxon>
    </lineage>
</organism>
<evidence type="ECO:0000256" key="1">
    <source>
        <dbReference type="ARBA" id="ARBA00009497"/>
    </source>
</evidence>
<dbReference type="Gene3D" id="1.20.1260.10">
    <property type="match status" value="1"/>
</dbReference>
<dbReference type="STRING" id="1033810.HLPCO_000722"/>
<dbReference type="PIRSF" id="PIRSF005900">
    <property type="entry name" value="Dps"/>
    <property type="match status" value="1"/>
</dbReference>
<protein>
    <submittedName>
        <fullName evidence="4">Ferroxidase protein</fullName>
    </submittedName>
</protein>
<dbReference type="EMBL" id="AFNU02000002">
    <property type="protein sequence ID" value="ERJ13108.1"/>
    <property type="molecule type" value="Genomic_DNA"/>
</dbReference>
<dbReference type="PROSITE" id="PS00819">
    <property type="entry name" value="DPS_2"/>
    <property type="match status" value="1"/>
</dbReference>
<gene>
    <name evidence="4" type="ORF">HLPCO_000722</name>
</gene>
<dbReference type="InParanoid" id="U2EDP7"/>
<dbReference type="RefSeq" id="WP_008826882.1">
    <property type="nucleotide sequence ID" value="NZ_AFNU02000002.1"/>
</dbReference>
<sequence>MANKTELTKLLNKEVANFGVLYTKLHNFHWYVKGKLFFQLHQKFEELYDETTGHFDEIAERILMLDEQPVATLKDFLELATIEEAKGTETTEEMIDSLLSDFEQLNNELGEGIEISEGLSDDVTADLLTGIRASLQKHIWMLKSTLK</sequence>
<keyword evidence="5" id="KW-1185">Reference proteome</keyword>
<proteinExistence type="inferred from homology"/>
<comment type="similarity">
    <text evidence="1 2">Belongs to the Dps family.</text>
</comment>
<dbReference type="GO" id="GO:0008199">
    <property type="term" value="F:ferric iron binding"/>
    <property type="evidence" value="ECO:0007669"/>
    <property type="project" value="InterPro"/>
</dbReference>
<dbReference type="InterPro" id="IPR008331">
    <property type="entry name" value="Ferritin_DPS_dom"/>
</dbReference>
<dbReference type="PANTHER" id="PTHR42932:SF1">
    <property type="entry name" value="GENERAL STRESS PROTEIN 20U"/>
    <property type="match status" value="1"/>
</dbReference>
<evidence type="ECO:0000256" key="2">
    <source>
        <dbReference type="RuleBase" id="RU003875"/>
    </source>
</evidence>
<dbReference type="AlphaFoldDB" id="U2EDP7"/>
<dbReference type="CDD" id="cd01043">
    <property type="entry name" value="DPS"/>
    <property type="match status" value="1"/>
</dbReference>
<dbReference type="PRINTS" id="PR01346">
    <property type="entry name" value="HELNAPAPROT"/>
</dbReference>
<dbReference type="InterPro" id="IPR002177">
    <property type="entry name" value="DPS_DNA-bd"/>
</dbReference>
<evidence type="ECO:0000313" key="5">
    <source>
        <dbReference type="Proteomes" id="UP000005707"/>
    </source>
</evidence>
<reference evidence="4 5" key="2">
    <citation type="journal article" date="2013" name="PLoS ONE">
        <title>INDIGO - INtegrated Data Warehouse of MIcrobial GenOmes with Examples from the Red Sea Extremophiles.</title>
        <authorList>
            <person name="Alam I."/>
            <person name="Antunes A."/>
            <person name="Kamau A.A."/>
            <person name="Ba Alawi W."/>
            <person name="Kalkatawi M."/>
            <person name="Stingl U."/>
            <person name="Bajic V.B."/>
        </authorList>
    </citation>
    <scope>NUCLEOTIDE SEQUENCE [LARGE SCALE GENOMIC DNA]</scope>
    <source>
        <strain evidence="4 5">SSD-17B</strain>
    </source>
</reference>
<dbReference type="PANTHER" id="PTHR42932">
    <property type="entry name" value="GENERAL STRESS PROTEIN 20U"/>
    <property type="match status" value="1"/>
</dbReference>
<dbReference type="InterPro" id="IPR009078">
    <property type="entry name" value="Ferritin-like_SF"/>
</dbReference>
<feature type="domain" description="Ferritin/DPS" evidence="3">
    <location>
        <begin position="9"/>
        <end position="146"/>
    </location>
</feature>
<dbReference type="InterPro" id="IPR023188">
    <property type="entry name" value="DPS_DNA-bd_CS"/>
</dbReference>
<accession>U2EDP7</accession>
<dbReference type="eggNOG" id="COG0783">
    <property type="taxonomic scope" value="Bacteria"/>
</dbReference>
<reference evidence="4 5" key="1">
    <citation type="journal article" date="2011" name="J. Bacteriol.">
        <title>Genome sequence of Haloplasma contractile, an unusual contractile bacterium from a deep-sea anoxic brine lake.</title>
        <authorList>
            <person name="Antunes A."/>
            <person name="Alam I."/>
            <person name="El Dorry H."/>
            <person name="Siam R."/>
            <person name="Robertson A."/>
            <person name="Bajic V.B."/>
            <person name="Stingl U."/>
        </authorList>
    </citation>
    <scope>NUCLEOTIDE SEQUENCE [LARGE SCALE GENOMIC DNA]</scope>
    <source>
        <strain evidence="4 5">SSD-17B</strain>
    </source>
</reference>
<dbReference type="Proteomes" id="UP000005707">
    <property type="component" value="Unassembled WGS sequence"/>
</dbReference>
<dbReference type="GO" id="GO:0016722">
    <property type="term" value="F:oxidoreductase activity, acting on metal ions"/>
    <property type="evidence" value="ECO:0007669"/>
    <property type="project" value="InterPro"/>
</dbReference>
<dbReference type="PROSITE" id="PS00818">
    <property type="entry name" value="DPS_1"/>
    <property type="match status" value="1"/>
</dbReference>
<evidence type="ECO:0000259" key="3">
    <source>
        <dbReference type="Pfam" id="PF00210"/>
    </source>
</evidence>
<evidence type="ECO:0000313" key="4">
    <source>
        <dbReference type="EMBL" id="ERJ13108.1"/>
    </source>
</evidence>
<dbReference type="OrthoDB" id="9797023at2"/>
<dbReference type="Pfam" id="PF00210">
    <property type="entry name" value="Ferritin"/>
    <property type="match status" value="1"/>
</dbReference>
<dbReference type="SUPFAM" id="SSF47240">
    <property type="entry name" value="Ferritin-like"/>
    <property type="match status" value="1"/>
</dbReference>
<name>U2EDP7_9MOLU</name>
<comment type="caution">
    <text evidence="4">The sequence shown here is derived from an EMBL/GenBank/DDBJ whole genome shotgun (WGS) entry which is preliminary data.</text>
</comment>
<dbReference type="InterPro" id="IPR012347">
    <property type="entry name" value="Ferritin-like"/>
</dbReference>